<sequence length="260" mass="28665">MSFNMGQLIVTGITGLASATSVAYFTIQSDLSQFTTNSLQTQKLDSNLVSVVPKHQLKSSHSTPNSSDLVSQNSTPVVITPPTSGCKIRMAIVDDPEPPLNVRSSPEVREGNKVAQLNNNTFVSVADEKSGWLRITNPVIGWVAKNRTRSTCARVDKTITFSPESNTAIVRGEMIGTGSHNYRVRMIQGQTMTIKNFGDVFPAIISPDGQLMAREPNIEGNENEWTDTMPISGVYTLQLDSNFRGFEYEFLVEIKDNRNF</sequence>
<dbReference type="Proteomes" id="UP000269154">
    <property type="component" value="Unassembled WGS sequence"/>
</dbReference>
<evidence type="ECO:0000259" key="2">
    <source>
        <dbReference type="Pfam" id="PF08239"/>
    </source>
</evidence>
<reference evidence="3 4" key="1">
    <citation type="journal article" date="2018" name="ACS Chem. Biol.">
        <title>Ketoreductase domain dysfunction expands chemodiversity: malyngamide biosynthesis in the cyanobacterium Okeania hirsuta.</title>
        <authorList>
            <person name="Moss N.A."/>
            <person name="Leao T."/>
            <person name="Rankin M."/>
            <person name="McCullough T.M."/>
            <person name="Qu P."/>
            <person name="Korobeynikov A."/>
            <person name="Smith J.L."/>
            <person name="Gerwick L."/>
            <person name="Gerwick W.H."/>
        </authorList>
    </citation>
    <scope>NUCLEOTIDE SEQUENCE [LARGE SCALE GENOMIC DNA]</scope>
    <source>
        <strain evidence="3 4">PAB10Feb10-1</strain>
    </source>
</reference>
<organism evidence="3 4">
    <name type="scientific">Okeania hirsuta</name>
    <dbReference type="NCBI Taxonomy" id="1458930"/>
    <lineage>
        <taxon>Bacteria</taxon>
        <taxon>Bacillati</taxon>
        <taxon>Cyanobacteriota</taxon>
        <taxon>Cyanophyceae</taxon>
        <taxon>Oscillatoriophycideae</taxon>
        <taxon>Oscillatoriales</taxon>
        <taxon>Microcoleaceae</taxon>
        <taxon>Okeania</taxon>
    </lineage>
</organism>
<dbReference type="Gene3D" id="2.30.30.40">
    <property type="entry name" value="SH3 Domains"/>
    <property type="match status" value="1"/>
</dbReference>
<accession>A0A3N6P9J4</accession>
<dbReference type="InterPro" id="IPR003646">
    <property type="entry name" value="SH3-like_bac-type"/>
</dbReference>
<dbReference type="AlphaFoldDB" id="A0A3N6P9J4"/>
<feature type="domain" description="SH3b" evidence="2">
    <location>
        <begin position="100"/>
        <end position="145"/>
    </location>
</feature>
<dbReference type="EMBL" id="RCBY01000110">
    <property type="protein sequence ID" value="RQH37041.1"/>
    <property type="molecule type" value="Genomic_DNA"/>
</dbReference>
<gene>
    <name evidence="3" type="ORF">D5R40_18565</name>
</gene>
<comment type="caution">
    <text evidence="3">The sequence shown here is derived from an EMBL/GenBank/DDBJ whole genome shotgun (WGS) entry which is preliminary data.</text>
</comment>
<dbReference type="OrthoDB" id="514905at2"/>
<dbReference type="Gene3D" id="2.60.120.380">
    <property type="match status" value="1"/>
</dbReference>
<dbReference type="RefSeq" id="WP_124146847.1">
    <property type="nucleotide sequence ID" value="NZ_CAWOKI010000203.1"/>
</dbReference>
<evidence type="ECO:0000256" key="1">
    <source>
        <dbReference type="SAM" id="MobiDB-lite"/>
    </source>
</evidence>
<proteinExistence type="predicted"/>
<evidence type="ECO:0000313" key="4">
    <source>
        <dbReference type="Proteomes" id="UP000269154"/>
    </source>
</evidence>
<keyword evidence="4" id="KW-1185">Reference proteome</keyword>
<protein>
    <submittedName>
        <fullName evidence="3">SH3 domain-containing protein</fullName>
    </submittedName>
</protein>
<feature type="region of interest" description="Disordered" evidence="1">
    <location>
        <begin position="57"/>
        <end position="76"/>
    </location>
</feature>
<evidence type="ECO:0000313" key="3">
    <source>
        <dbReference type="EMBL" id="RQH37041.1"/>
    </source>
</evidence>
<dbReference type="Pfam" id="PF08239">
    <property type="entry name" value="SH3_3"/>
    <property type="match status" value="1"/>
</dbReference>
<name>A0A3N6P9J4_9CYAN</name>
<feature type="compositionally biased region" description="Polar residues" evidence="1">
    <location>
        <begin position="59"/>
        <end position="76"/>
    </location>
</feature>